<accession>A0A0N9ST24</accession>
<proteinExistence type="predicted"/>
<reference evidence="1 2" key="1">
    <citation type="journal article" date="2016" name="Virus Genes">
        <title>Complete genome sequence of the cold-active bacteriophage VMY22 from Bacillus cereus.</title>
        <authorList>
            <person name="Qin K."/>
            <person name="Cheng B."/>
            <person name="Zhang S."/>
            <person name="Wang N."/>
            <person name="Fang Y."/>
            <person name="Zhang Q."/>
            <person name="Kuang A."/>
            <person name="Lin L."/>
            <person name="Ji X."/>
            <person name="Wei Y."/>
        </authorList>
    </citation>
    <scope>NUCLEOTIDE SEQUENCE [LARGE SCALE GENOMIC DNA]</scope>
</reference>
<dbReference type="KEGG" id="vg:26625149"/>
<dbReference type="EMBL" id="KT780304">
    <property type="protein sequence ID" value="ALH46467.1"/>
    <property type="molecule type" value="Genomic_DNA"/>
</dbReference>
<keyword evidence="2" id="KW-1185">Reference proteome</keyword>
<dbReference type="Proteomes" id="UP000201978">
    <property type="component" value="Segment"/>
</dbReference>
<evidence type="ECO:0000313" key="2">
    <source>
        <dbReference type="Proteomes" id="UP000201978"/>
    </source>
</evidence>
<dbReference type="GeneID" id="26625149"/>
<gene>
    <name evidence="1" type="ORF">VMY22_2</name>
</gene>
<organism evidence="1 2">
    <name type="scientific">Bacillus phage VMY22</name>
    <dbReference type="NCBI Taxonomy" id="1734382"/>
    <lineage>
        <taxon>Viruses</taxon>
        <taxon>Duplodnaviria</taxon>
        <taxon>Heunggongvirae</taxon>
        <taxon>Uroviricota</taxon>
        <taxon>Caudoviricetes</taxon>
        <taxon>Salasmaviridae</taxon>
        <taxon>Mingyongvirus</taxon>
        <taxon>Mingyongvirus VMY22</taxon>
    </lineage>
</organism>
<dbReference type="RefSeq" id="YP_009198007.1">
    <property type="nucleotide sequence ID" value="NC_028789.1"/>
</dbReference>
<sequence>MKEFNGNICVYTRIYKLNRLCDSKRATFSNTDEAMEFIDKLSSNPNYRRDGFTYEGANEHHPERYFVTYRRVA</sequence>
<evidence type="ECO:0000313" key="1">
    <source>
        <dbReference type="EMBL" id="ALH46467.1"/>
    </source>
</evidence>
<name>A0A0N9ST24_9CAUD</name>
<protein>
    <submittedName>
        <fullName evidence="1">Uncharacterized protein</fullName>
    </submittedName>
</protein>